<dbReference type="InterPro" id="IPR036396">
    <property type="entry name" value="Cyt_P450_sf"/>
</dbReference>
<dbReference type="HOGENOM" id="CLU_725133_0_0_0"/>
<dbReference type="GO" id="GO:0004497">
    <property type="term" value="F:monooxygenase activity"/>
    <property type="evidence" value="ECO:0007669"/>
    <property type="project" value="InterPro"/>
</dbReference>
<dbReference type="AlphaFoldDB" id="C1A753"/>
<dbReference type="GO" id="GO:0020037">
    <property type="term" value="F:heme binding"/>
    <property type="evidence" value="ECO:0007669"/>
    <property type="project" value="InterPro"/>
</dbReference>
<sequence length="381" mass="40397">MTVAASLPLGWGSKSLADEDRRLGRALARRTLIPPSDGAERPQSVGLAPHFSASQQAWIVHRPEDIRAVLRDGRFGQLGAPVRGEASNADASNQPALAEQPQRWWISPESAALLRPDARSMEGFVRQLRHLISIQTDRTPPNVPTTVDLMATIIRPWCHHVTAVLLDLPIAVVNEAEPLTRQVFESAALVMPAEDAVSSVSDAAGATQALSDRLAPYRSAQRPGDGLDIQAWVALTQSLPALIGAGARRLVAPDTTNTCPFAGSETGMARAINDALLAAASPVRALFRTALQPATIADTVIVPGDRVMLMVEGHAELVFGDGPHRCAGATLVRALFGAALRVLGDAPITGLADPAPGRAVWVDGAALRVLRSLSVEMHRPL</sequence>
<keyword evidence="3" id="KW-1185">Reference proteome</keyword>
<evidence type="ECO:0000313" key="3">
    <source>
        <dbReference type="Proteomes" id="UP000002209"/>
    </source>
</evidence>
<dbReference type="STRING" id="379066.GAU_1021"/>
<dbReference type="Gene3D" id="1.10.630.10">
    <property type="entry name" value="Cytochrome P450"/>
    <property type="match status" value="1"/>
</dbReference>
<dbReference type="EMBL" id="AP009153">
    <property type="protein sequence ID" value="BAH38063.1"/>
    <property type="molecule type" value="Genomic_DNA"/>
</dbReference>
<evidence type="ECO:0008006" key="4">
    <source>
        <dbReference type="Google" id="ProtNLM"/>
    </source>
</evidence>
<dbReference type="GO" id="GO:0005506">
    <property type="term" value="F:iron ion binding"/>
    <property type="evidence" value="ECO:0007669"/>
    <property type="project" value="InterPro"/>
</dbReference>
<dbReference type="GO" id="GO:0016705">
    <property type="term" value="F:oxidoreductase activity, acting on paired donors, with incorporation or reduction of molecular oxygen"/>
    <property type="evidence" value="ECO:0007669"/>
    <property type="project" value="InterPro"/>
</dbReference>
<dbReference type="KEGG" id="gau:GAU_1021"/>
<dbReference type="eggNOG" id="COG2124">
    <property type="taxonomic scope" value="Bacteria"/>
</dbReference>
<proteinExistence type="inferred from homology"/>
<dbReference type="PANTHER" id="PTHR46696">
    <property type="entry name" value="P450, PUTATIVE (EUROFUNG)-RELATED"/>
    <property type="match status" value="1"/>
</dbReference>
<dbReference type="Proteomes" id="UP000002209">
    <property type="component" value="Chromosome"/>
</dbReference>
<reference evidence="3" key="1">
    <citation type="submission" date="2006-03" db="EMBL/GenBank/DDBJ databases">
        <title>Complete genome sequence of Gemmatimonas aurantiaca T-27 that represents a novel phylum Gemmatimonadetes.</title>
        <authorList>
            <person name="Takasaki K."/>
            <person name="Ichikawa N."/>
            <person name="Miura H."/>
            <person name="Matsushita S."/>
            <person name="Watanabe Y."/>
            <person name="Oguchi A."/>
            <person name="Ankai A."/>
            <person name="Yashiro I."/>
            <person name="Takahashi M."/>
            <person name="Terui Y."/>
            <person name="Fukui S."/>
            <person name="Yokoyama H."/>
            <person name="Tanikawa S."/>
            <person name="Hanada S."/>
            <person name="Kamagata Y."/>
            <person name="Fujita N."/>
        </authorList>
    </citation>
    <scope>NUCLEOTIDE SEQUENCE [LARGE SCALE GENOMIC DNA]</scope>
    <source>
        <strain evidence="3">T-27 / DSM 14586 / JCM 11422 / NBRC 100505</strain>
    </source>
</reference>
<dbReference type="OrthoDB" id="4168525at2"/>
<dbReference type="SUPFAM" id="SSF48264">
    <property type="entry name" value="Cytochrome P450"/>
    <property type="match status" value="1"/>
</dbReference>
<evidence type="ECO:0000256" key="1">
    <source>
        <dbReference type="ARBA" id="ARBA00010617"/>
    </source>
</evidence>
<organism evidence="2 3">
    <name type="scientific">Gemmatimonas aurantiaca (strain DSM 14586 / JCM 11422 / NBRC 100505 / T-27)</name>
    <dbReference type="NCBI Taxonomy" id="379066"/>
    <lineage>
        <taxon>Bacteria</taxon>
        <taxon>Pseudomonadati</taxon>
        <taxon>Gemmatimonadota</taxon>
        <taxon>Gemmatimonadia</taxon>
        <taxon>Gemmatimonadales</taxon>
        <taxon>Gemmatimonadaceae</taxon>
        <taxon>Gemmatimonas</taxon>
    </lineage>
</organism>
<accession>C1A753</accession>
<comment type="similarity">
    <text evidence="1">Belongs to the cytochrome P450 family.</text>
</comment>
<dbReference type="PANTHER" id="PTHR46696:SF1">
    <property type="entry name" value="CYTOCHROME P450 YJIB-RELATED"/>
    <property type="match status" value="1"/>
</dbReference>
<evidence type="ECO:0000313" key="2">
    <source>
        <dbReference type="EMBL" id="BAH38063.1"/>
    </source>
</evidence>
<dbReference type="PROSITE" id="PS00086">
    <property type="entry name" value="CYTOCHROME_P450"/>
    <property type="match status" value="1"/>
</dbReference>
<name>C1A753_GEMAT</name>
<protein>
    <recommendedName>
        <fullName evidence="4">Cytochrome P450</fullName>
    </recommendedName>
</protein>
<gene>
    <name evidence="2" type="ordered locus">GAU_1021</name>
</gene>
<dbReference type="InterPro" id="IPR017972">
    <property type="entry name" value="Cyt_P450_CS"/>
</dbReference>